<feature type="region of interest" description="Disordered" evidence="5">
    <location>
        <begin position="95"/>
        <end position="117"/>
    </location>
</feature>
<keyword evidence="3 4" id="KW-0408">Iron</keyword>
<dbReference type="GO" id="GO:0020037">
    <property type="term" value="F:heme binding"/>
    <property type="evidence" value="ECO:0007669"/>
    <property type="project" value="InterPro"/>
</dbReference>
<dbReference type="InterPro" id="IPR009056">
    <property type="entry name" value="Cyt_c-like_dom"/>
</dbReference>
<evidence type="ECO:0000256" key="5">
    <source>
        <dbReference type="SAM" id="MobiDB-lite"/>
    </source>
</evidence>
<dbReference type="PROSITE" id="PS51007">
    <property type="entry name" value="CYTC"/>
    <property type="match status" value="1"/>
</dbReference>
<name>A0AA48KBH3_9BACT</name>
<dbReference type="KEGG" id="msea:METESE_07890"/>
<dbReference type="AlphaFoldDB" id="A0AA48KBH3"/>
<evidence type="ECO:0000259" key="6">
    <source>
        <dbReference type="PROSITE" id="PS51007"/>
    </source>
</evidence>
<dbReference type="Pfam" id="PF13442">
    <property type="entry name" value="Cytochrome_CBB3"/>
    <property type="match status" value="1"/>
</dbReference>
<dbReference type="EMBL" id="AP027081">
    <property type="protein sequence ID" value="BDU75831.1"/>
    <property type="molecule type" value="Genomic_DNA"/>
</dbReference>
<protein>
    <recommendedName>
        <fullName evidence="6">Cytochrome c domain-containing protein</fullName>
    </recommendedName>
</protein>
<dbReference type="GO" id="GO:0046872">
    <property type="term" value="F:metal ion binding"/>
    <property type="evidence" value="ECO:0007669"/>
    <property type="project" value="UniProtKB-KW"/>
</dbReference>
<dbReference type="Gene3D" id="1.10.760.10">
    <property type="entry name" value="Cytochrome c-like domain"/>
    <property type="match status" value="1"/>
</dbReference>
<reference evidence="7" key="1">
    <citation type="journal article" date="2023" name="Int. J. Syst. Evol. Microbiol.">
        <title>Mesoterricola silvestris gen. nov., sp. nov., Mesoterricola sediminis sp. nov., Geothrix oryzae sp. nov., Geothrix edaphica sp. nov., Geothrix rubra sp. nov., and Geothrix limicola sp. nov., six novel members of Acidobacteriota isolated from soils.</title>
        <authorList>
            <person name="Itoh H."/>
            <person name="Sugisawa Y."/>
            <person name="Mise K."/>
            <person name="Xu Z."/>
            <person name="Kuniyasu M."/>
            <person name="Ushijima N."/>
            <person name="Kawano K."/>
            <person name="Kobayashi E."/>
            <person name="Shiratori Y."/>
            <person name="Masuda Y."/>
            <person name="Senoo K."/>
        </authorList>
    </citation>
    <scope>NUCLEOTIDE SEQUENCE</scope>
    <source>
        <strain evidence="7">W786</strain>
    </source>
</reference>
<dbReference type="GO" id="GO:0009055">
    <property type="term" value="F:electron transfer activity"/>
    <property type="evidence" value="ECO:0007669"/>
    <property type="project" value="InterPro"/>
</dbReference>
<organism evidence="7 8">
    <name type="scientific">Mesoterricola sediminis</name>
    <dbReference type="NCBI Taxonomy" id="2927980"/>
    <lineage>
        <taxon>Bacteria</taxon>
        <taxon>Pseudomonadati</taxon>
        <taxon>Acidobacteriota</taxon>
        <taxon>Holophagae</taxon>
        <taxon>Holophagales</taxon>
        <taxon>Holophagaceae</taxon>
        <taxon>Mesoterricola</taxon>
    </lineage>
</organism>
<feature type="domain" description="Cytochrome c" evidence="6">
    <location>
        <begin position="73"/>
        <end position="161"/>
    </location>
</feature>
<dbReference type="InterPro" id="IPR036909">
    <property type="entry name" value="Cyt_c-like_dom_sf"/>
</dbReference>
<evidence type="ECO:0000313" key="8">
    <source>
        <dbReference type="Proteomes" id="UP001228113"/>
    </source>
</evidence>
<evidence type="ECO:0000313" key="7">
    <source>
        <dbReference type="EMBL" id="BDU75831.1"/>
    </source>
</evidence>
<evidence type="ECO:0000256" key="4">
    <source>
        <dbReference type="PROSITE-ProRule" id="PRU00433"/>
    </source>
</evidence>
<gene>
    <name evidence="7" type="ORF">METESE_07890</name>
</gene>
<sequence>MIRRAETAAALGGCLCLAGVFAFLVTPGLGRGRGLPRGPREATGWLDPTECPAVRGGLPPKVDPATLLDPDPAALAEARRTYDRLCAGCHGPAGRGDGPAGRGLAPPPRDFTQTGGWKHGADLAGILRTLEEGVPGTAMAPYRHLGRKARVALARVVMGLGPFDHGPEDRATLLRAFQAPEGRLPNLIPVSRAMARLAAEAAPPPPLPRAPAWAVADPARAAAALAAHPGARASDTALLGAVAAQVQDNGFTPAVLVASPERRRRFLQELP</sequence>
<accession>A0AA48KBH3</accession>
<dbReference type="SUPFAM" id="SSF46626">
    <property type="entry name" value="Cytochrome c"/>
    <property type="match status" value="1"/>
</dbReference>
<evidence type="ECO:0000256" key="2">
    <source>
        <dbReference type="ARBA" id="ARBA00022723"/>
    </source>
</evidence>
<evidence type="ECO:0000256" key="3">
    <source>
        <dbReference type="ARBA" id="ARBA00023004"/>
    </source>
</evidence>
<dbReference type="Proteomes" id="UP001228113">
    <property type="component" value="Chromosome"/>
</dbReference>
<proteinExistence type="predicted"/>
<keyword evidence="1 4" id="KW-0349">Heme</keyword>
<evidence type="ECO:0000256" key="1">
    <source>
        <dbReference type="ARBA" id="ARBA00022617"/>
    </source>
</evidence>
<keyword evidence="8" id="KW-1185">Reference proteome</keyword>
<keyword evidence="2 4" id="KW-0479">Metal-binding</keyword>
<dbReference type="RefSeq" id="WP_316411127.1">
    <property type="nucleotide sequence ID" value="NZ_AP027081.1"/>
</dbReference>